<dbReference type="PANTHER" id="PTHR43163:SF6">
    <property type="entry name" value="DIPEPTIDE TRANSPORT SYSTEM PERMEASE PROTEIN DPPB-RELATED"/>
    <property type="match status" value="1"/>
</dbReference>
<comment type="similarity">
    <text evidence="7">Belongs to the binding-protein-dependent transport system permease family.</text>
</comment>
<comment type="subcellular location">
    <subcellularLocation>
        <location evidence="1 7">Cell membrane</location>
        <topology evidence="1 7">Multi-pass membrane protein</topology>
    </subcellularLocation>
</comment>
<accession>A0ABQ2P5X3</accession>
<dbReference type="Gene3D" id="1.10.3720.10">
    <property type="entry name" value="MetI-like"/>
    <property type="match status" value="1"/>
</dbReference>
<organism evidence="9 10">
    <name type="scientific">Silvimonas iriomotensis</name>
    <dbReference type="NCBI Taxonomy" id="449662"/>
    <lineage>
        <taxon>Bacteria</taxon>
        <taxon>Pseudomonadati</taxon>
        <taxon>Pseudomonadota</taxon>
        <taxon>Betaproteobacteria</taxon>
        <taxon>Neisseriales</taxon>
        <taxon>Chitinibacteraceae</taxon>
        <taxon>Silvimonas</taxon>
    </lineage>
</organism>
<keyword evidence="3" id="KW-1003">Cell membrane</keyword>
<dbReference type="EMBL" id="BMLX01000001">
    <property type="protein sequence ID" value="GGP18789.1"/>
    <property type="molecule type" value="Genomic_DNA"/>
</dbReference>
<comment type="caution">
    <text evidence="9">The sequence shown here is derived from an EMBL/GenBank/DDBJ whole genome shotgun (WGS) entry which is preliminary data.</text>
</comment>
<keyword evidence="2 7" id="KW-0813">Transport</keyword>
<evidence type="ECO:0000256" key="1">
    <source>
        <dbReference type="ARBA" id="ARBA00004651"/>
    </source>
</evidence>
<dbReference type="SUPFAM" id="SSF161098">
    <property type="entry name" value="MetI-like"/>
    <property type="match status" value="1"/>
</dbReference>
<sequence>MSSGWEEEQMWSYIFRRVLWAIPTVLAVVTLCYVMLHLTPGGPFDSERQVSPAVLANLQAKYHLDLPLWKQYLYYLKDLLHGDLGASFRYADWSVNALVAQALPVSLSIGGTSMIIALVVGVGLGIAAALRQNSMVDYVVMFLGNIGNTVPSFVLGPVLILIFAIWLKHPDGNGFLPAGGWDGSVRYMILPIILLTIINIATIGRIMRAGLVETMTSNFIRTARAKGLPMRTIVFRHALKPALIPVASVLGPLAISSITAAVVTETVFALPGLGKLIVNGASNRDYTLVLGLVILITVIAVLFNLLVDLIYAALDPRIRY</sequence>
<proteinExistence type="inferred from homology"/>
<dbReference type="InterPro" id="IPR000515">
    <property type="entry name" value="MetI-like"/>
</dbReference>
<dbReference type="PROSITE" id="PS50928">
    <property type="entry name" value="ABC_TM1"/>
    <property type="match status" value="1"/>
</dbReference>
<evidence type="ECO:0000313" key="9">
    <source>
        <dbReference type="EMBL" id="GGP18789.1"/>
    </source>
</evidence>
<dbReference type="PANTHER" id="PTHR43163">
    <property type="entry name" value="DIPEPTIDE TRANSPORT SYSTEM PERMEASE PROTEIN DPPB-RELATED"/>
    <property type="match status" value="1"/>
</dbReference>
<evidence type="ECO:0000256" key="5">
    <source>
        <dbReference type="ARBA" id="ARBA00022989"/>
    </source>
</evidence>
<feature type="transmembrane region" description="Helical" evidence="7">
    <location>
        <begin position="107"/>
        <end position="130"/>
    </location>
</feature>
<evidence type="ECO:0000256" key="2">
    <source>
        <dbReference type="ARBA" id="ARBA00022448"/>
    </source>
</evidence>
<keyword evidence="5 7" id="KW-1133">Transmembrane helix</keyword>
<dbReference type="Pfam" id="PF00528">
    <property type="entry name" value="BPD_transp_1"/>
    <property type="match status" value="1"/>
</dbReference>
<evidence type="ECO:0000313" key="10">
    <source>
        <dbReference type="Proteomes" id="UP000637267"/>
    </source>
</evidence>
<dbReference type="CDD" id="cd06261">
    <property type="entry name" value="TM_PBP2"/>
    <property type="match status" value="1"/>
</dbReference>
<name>A0ABQ2P5X3_9NEIS</name>
<evidence type="ECO:0000256" key="7">
    <source>
        <dbReference type="RuleBase" id="RU363032"/>
    </source>
</evidence>
<feature type="transmembrane region" description="Helical" evidence="7">
    <location>
        <begin position="18"/>
        <end position="36"/>
    </location>
</feature>
<evidence type="ECO:0000256" key="3">
    <source>
        <dbReference type="ARBA" id="ARBA00022475"/>
    </source>
</evidence>
<dbReference type="InterPro" id="IPR035906">
    <property type="entry name" value="MetI-like_sf"/>
</dbReference>
<evidence type="ECO:0000259" key="8">
    <source>
        <dbReference type="PROSITE" id="PS50928"/>
    </source>
</evidence>
<feature type="transmembrane region" description="Helical" evidence="7">
    <location>
        <begin position="242"/>
        <end position="268"/>
    </location>
</feature>
<dbReference type="Proteomes" id="UP000637267">
    <property type="component" value="Unassembled WGS sequence"/>
</dbReference>
<protein>
    <submittedName>
        <fullName evidence="9">Peptide ABC transporter permease</fullName>
    </submittedName>
</protein>
<feature type="transmembrane region" description="Helical" evidence="7">
    <location>
        <begin position="187"/>
        <end position="207"/>
    </location>
</feature>
<feature type="transmembrane region" description="Helical" evidence="7">
    <location>
        <begin position="142"/>
        <end position="167"/>
    </location>
</feature>
<evidence type="ECO:0000256" key="6">
    <source>
        <dbReference type="ARBA" id="ARBA00023136"/>
    </source>
</evidence>
<gene>
    <name evidence="9" type="primary">oppB</name>
    <name evidence="9" type="ORF">GCM10010970_07240</name>
</gene>
<dbReference type="NCBIfam" id="NF007008">
    <property type="entry name" value="PRK09471.1"/>
    <property type="match status" value="1"/>
</dbReference>
<reference evidence="10" key="1">
    <citation type="journal article" date="2019" name="Int. J. Syst. Evol. Microbiol.">
        <title>The Global Catalogue of Microorganisms (GCM) 10K type strain sequencing project: providing services to taxonomists for standard genome sequencing and annotation.</title>
        <authorList>
            <consortium name="The Broad Institute Genomics Platform"/>
            <consortium name="The Broad Institute Genome Sequencing Center for Infectious Disease"/>
            <person name="Wu L."/>
            <person name="Ma J."/>
        </authorList>
    </citation>
    <scope>NUCLEOTIDE SEQUENCE [LARGE SCALE GENOMIC DNA]</scope>
    <source>
        <strain evidence="10">CGMCC 1.8859</strain>
    </source>
</reference>
<evidence type="ECO:0000256" key="4">
    <source>
        <dbReference type="ARBA" id="ARBA00022692"/>
    </source>
</evidence>
<feature type="domain" description="ABC transmembrane type-1" evidence="8">
    <location>
        <begin position="103"/>
        <end position="311"/>
    </location>
</feature>
<keyword evidence="10" id="KW-1185">Reference proteome</keyword>
<feature type="transmembrane region" description="Helical" evidence="7">
    <location>
        <begin position="288"/>
        <end position="314"/>
    </location>
</feature>
<keyword evidence="6 7" id="KW-0472">Membrane</keyword>
<keyword evidence="4 7" id="KW-0812">Transmembrane</keyword>